<dbReference type="EMBL" id="AACS02000005">
    <property type="protein sequence ID" value="EAU84812.2"/>
    <property type="molecule type" value="Genomic_DNA"/>
</dbReference>
<dbReference type="InterPro" id="IPR046807">
    <property type="entry name" value="Tra1_central"/>
</dbReference>
<dbReference type="SUPFAM" id="SSF48371">
    <property type="entry name" value="ARM repeat"/>
    <property type="match status" value="2"/>
</dbReference>
<evidence type="ECO:0000313" key="7">
    <source>
        <dbReference type="Proteomes" id="UP000001861"/>
    </source>
</evidence>
<dbReference type="Pfam" id="PF00454">
    <property type="entry name" value="PI3_PI4_kinase"/>
    <property type="match status" value="1"/>
</dbReference>
<gene>
    <name evidence="6" type="ORF">CC1G_00331</name>
</gene>
<dbReference type="OMA" id="CLDLYGQ"/>
<dbReference type="CDD" id="cd05163">
    <property type="entry name" value="PIKK_TRRAP"/>
    <property type="match status" value="1"/>
</dbReference>
<feature type="domain" description="FAT" evidence="5">
    <location>
        <begin position="2032"/>
        <end position="2572"/>
    </location>
</feature>
<dbReference type="GO" id="GO:0000124">
    <property type="term" value="C:SAGA complex"/>
    <property type="evidence" value="ECO:0007669"/>
    <property type="project" value="TreeGrafter"/>
</dbReference>
<dbReference type="VEuPathDB" id="FungiDB:CC1G_00331"/>
<feature type="region of interest" description="Disordered" evidence="3">
    <location>
        <begin position="2593"/>
        <end position="2654"/>
    </location>
</feature>
<dbReference type="GO" id="GO:0006355">
    <property type="term" value="P:regulation of DNA-templated transcription"/>
    <property type="evidence" value="ECO:0007669"/>
    <property type="project" value="TreeGrafter"/>
</dbReference>
<dbReference type="GO" id="GO:0005634">
    <property type="term" value="C:nucleus"/>
    <property type="evidence" value="ECO:0007669"/>
    <property type="project" value="TreeGrafter"/>
</dbReference>
<dbReference type="PANTHER" id="PTHR11139:SF1">
    <property type="entry name" value="TRANSFORMATION_TRANSCRIPTION DOMAIN-ASSOCIATED PROTEIN"/>
    <property type="match status" value="1"/>
</dbReference>
<keyword evidence="6" id="KW-0418">Kinase</keyword>
<keyword evidence="7" id="KW-1185">Reference proteome</keyword>
<dbReference type="InterPro" id="IPR014009">
    <property type="entry name" value="PIK_FAT"/>
</dbReference>
<dbReference type="InterPro" id="IPR019734">
    <property type="entry name" value="TPR_rpt"/>
</dbReference>
<dbReference type="Pfam" id="PF02259">
    <property type="entry name" value="FAT"/>
    <property type="match status" value="1"/>
</dbReference>
<evidence type="ECO:0000256" key="3">
    <source>
        <dbReference type="SAM" id="MobiDB-lite"/>
    </source>
</evidence>
<dbReference type="PANTHER" id="PTHR11139">
    <property type="entry name" value="ATAXIA TELANGIECTASIA MUTATED ATM -RELATED"/>
    <property type="match status" value="1"/>
</dbReference>
<name>A8NXK6_COPC7</name>
<dbReference type="STRING" id="240176.A8NXK6"/>
<proteinExistence type="inferred from homology"/>
<sequence length="3166" mass="358833">MSQVQRAMVSPSIQGTIAPAFEMLAQESSAQHKARTDFEAMGGIWAGMAPTIKNPTIYNDLIQAQIKMLSYLAFVMRYLNETEASYGETLVSSALRILQDCPSNGNTLRKEPVWPAKILSALLFNTSLGFNLHILFAKVIFGLTDAIVAKEVPQTAAKLLSSMLETCLERLEGLCTVQADVSQALERIRSGSQEVTVDTLFIEKSRPVGGALYALEKPEDVMLEVWTHKMGFFFEHAQKRIVLLTVCQFLFNRESTTSILLGIVLKYLVGRLPLLGEYDDITAAATIRLFKMAFNAVTTYPHTNESILASHLPKLLMDCFPLAAKASKPTHYFYLLRALFRAIGVGGGRFELLYSAVLPLLPELLESLNRQLLASEGQTRDMIVELCLTVPLRLTHLLPHLSYLMQPLALALRGGFELASQGLRTLELCIDNLTPDFLDPTLSVVLRELMEALFSHLKPAPQSHHLAHTTIRILGKLGGRNRRLLFKEPALIYHHPSEPAKMVISFNGNEEKILLGPICKLAITTLAKSPPADQMHAYSFLENCASLFLYEGIKGRNVEDFFVRTVEGIFDSIYIPTIQNEAESYLRKLASTVFENEIRRNQSREVGARPTPSPVLNSFLEAIPHGLAREQPAQCERAKEVVAILINDLIEMRTRPNIGLQGIFPLLHSLANRFTGLCLDESWIRKAAGCNGIKLMLNAPVVAQKWVSDREIELVRNLMHALKDLPYDLPRDVEDVIETLLDVLRLSNSSLDFTGDGAAHARNKIVHLAGMFFPEFQSSNRIIRDAAQRCINYMVTLSGRTPGELFLPHRERMLAGVYTKPLRALPFLKQIGIMESMRYCLKLEPQVIDASEELLRLLHEALALADAEDVQLVGPRTTRSSALEILKLRESCIKLLTAAMPITDFFGKIPHTRQRVTSVYFKSLYSPSAEVKEAAHTGLRMVLAHQNRLPKELLQSGLRPILMNLADPKRLTVSGLEGLARVLSLLNNYFKVEIGHKLLEHFRVVADPQSLQATARLPFSETEGVPKLVRLANIFHLLPSAANVFLDPLVNLIIQTETQMHFSTVNPFSEPLAKYLDRYPVEGIDFLVRNLQLPRTVRTFRSALQAKVSPNLERELVSRTPILAPRLSGGADQNQMRAILEIIDDLITLEPTFLSQHAYVTDQLVAVWRSLGLTPNDGNDKAEITYWHSIIQSSFIKAMKQTPRIDLLFELIAIYSRNLEIDTVKTTTFLYQHVALSEDIIFRRNVLMRFLTWFNDSSVPLDTKGYFIRYVVTPTLLVQANRSPTSDRLINLDFISQLHRIIWSPITENDAFLGSEEYFKIEILNLTTVLVQYYSDLLDDVKKDIIRCAWAPIQNNDDVLIRQMAFLLLARFFSVFPSPPKFVLRAWTDLLRLPHSEGRASVRYEALSILAPSLPKSDGDDPEFPQWAKATRRLLTEEGAGQAFAIYHLIVKQPDLFYPVRSLFVPHMTNSLNKLGMSPSSTTESRHLSLDILQTVFNWEEQAARQAQDAGENKGGIWRTPLSLRENMVSYLMRLATIAHDQPTRGIYVSRALGLLQNIVGPSGWTDVTVGLRFFSRALEQTELSDATLLQALSAAKVLHVVSKEQPDSWYLSNAVLLEKLVQKGLLYDDANLQDALYPIFDKLVTLFPLPEAAPSAGDTEHAAFHQYIHDALGENLLNSPSLRGSLLMLKSVISVTPERLNTLSTPLMKLLSKLAKDHIHSTPNTPAFDSNVRLITAILDISRNNVTFLGEQRRWLLTALVILIEKSKSIPLCKYILELSRTWAMNRQDPYPTAKEKASLLQKMAHFEGRGEPLFTSYLELIYDVYTEPALRRSDLTTRLENSFLIGCRARDTALRERFMDLLDVSVSRSVFNRLTYVLGVQNWEALADHNWIYLALHLILGAVDLQHSSAYDRRLSANTTQQIQRPLVQNIVRPMQRLLFLDPQVAHDTWVSVFPAVWSSLSRREQADITNHMINLLSKDYHIKQSSLRPNVVQSLLAGIHRCSPPMTLPPHLVKYLAKTFGCWHIGLEILGDALDYLKDDDPALRDYVYDSLAEIYAELAEEDMFYGLWRRRSVIPDTNVGLAFEQVGMWEQASSVYEAAQTKVKAGNLPFNELEYCLWEDHWVLATEKLQHWDILYDFAKSEGNQELMLESAWRTLEWAGHKEELDEQIAQLPDVATPRRRVFEAFIALLKQPAAIDKNVDFTRFLEDAMQLSLRKWVGLPQHFSVAHIPLLQHFQQFVELQEAVQIFGSLSQTNAQNLEKKSSELKMVLQAWRERLPNVYDDINIWSDLVAWRQNVFHSINLAYVPLIENLAQSAPGGNQNTNTYGYRGYHETAWIINRFAHVARKHGLLDVCFTYLNKIYTLPNIEISEAFLKLREQARCHYQKPSDLQIGLEVINNTNLMFFTAAQKAEFHTLKGMFYARLGRLDEASAAFGQAVQLDMTQAKVWAEWGRYNDQRFKENPADLTLAASAVSCYLQAAGLYKCGKSRPLLMRVLYLLSLDNDALIIGRSFDGYKGDAAFWYWIALVPQLCVSLSHKENKPARYILLNLAKHFPQGIFYHLRTTREELQVVKKAIAAKAAQQQALEASRRASVDASGDVAMADGTGTPSTEGNPPPAQTPAISTPAQPQAQPQNPPQPRASPAPPAVGGSEATRAAWEYVDEILQILKTAFPLLILSLETVVDQIQHKFKPQPEEEVYRNVCMLMQDAIQKDYEEDFITSKPDYSQYMQRLRQWRDRFEKTLDARPQHQPLALLSHYLTEFQYSKVDEIEVPGQYTEDKDSNQSFVRIQKFAPKFETVRSNGAYWKRFTLIGNDHSKTSFIVQLPCHRQWRREERVIQLLRTLNCTLVRKKESRRRNLAFHLPAVVSLSPAVRLFQTDSSYISFGDIYDLHCEEKGIAKEMPILYSGEKVKQVLRQWQMVPNKILSKTEYITLKKDIFDEIASKMVPDTVISNYMVRTMDGPVELWRMRKQFTLQLATCSFMTYVFSISSRNPSRYQVSRATGLIAMTDLLPGLATHLPVFATTDTVPFRFTPNLQHFVGPVFTDGILATGIMSVGQALTEPEFDLEYHLCLFSRDEVGAWMGMRGKPFNIDQIFRQSMIANMDNVVKKAEAMACKLERENSQQPNVVPNNVVYQTVINQISTATNPISLAKMGELYQPWF</sequence>
<dbReference type="Pfam" id="PF20175">
    <property type="entry name" value="Tra1_central"/>
    <property type="match status" value="2"/>
</dbReference>
<keyword evidence="2" id="KW-0802">TPR repeat</keyword>
<dbReference type="InterPro" id="IPR046805">
    <property type="entry name" value="Tra1_ring"/>
</dbReference>
<dbReference type="SUPFAM" id="SSF48452">
    <property type="entry name" value="TPR-like"/>
    <property type="match status" value="1"/>
</dbReference>
<feature type="compositionally biased region" description="Low complexity" evidence="3">
    <location>
        <begin position="2624"/>
        <end position="2637"/>
    </location>
</feature>
<reference evidence="6 7" key="1">
    <citation type="journal article" date="2010" name="Proc. Natl. Acad. Sci. U.S.A.">
        <title>Insights into evolution of multicellular fungi from the assembled chromosomes of the mushroom Coprinopsis cinerea (Coprinus cinereus).</title>
        <authorList>
            <person name="Stajich J.E."/>
            <person name="Wilke S.K."/>
            <person name="Ahren D."/>
            <person name="Au C.H."/>
            <person name="Birren B.W."/>
            <person name="Borodovsky M."/>
            <person name="Burns C."/>
            <person name="Canback B."/>
            <person name="Casselton L.A."/>
            <person name="Cheng C.K."/>
            <person name="Deng J."/>
            <person name="Dietrich F.S."/>
            <person name="Fargo D.C."/>
            <person name="Farman M.L."/>
            <person name="Gathman A.C."/>
            <person name="Goldberg J."/>
            <person name="Guigo R."/>
            <person name="Hoegger P.J."/>
            <person name="Hooker J.B."/>
            <person name="Huggins A."/>
            <person name="James T.Y."/>
            <person name="Kamada T."/>
            <person name="Kilaru S."/>
            <person name="Kodira C."/>
            <person name="Kues U."/>
            <person name="Kupfer D."/>
            <person name="Kwan H.S."/>
            <person name="Lomsadze A."/>
            <person name="Li W."/>
            <person name="Lilly W.W."/>
            <person name="Ma L.J."/>
            <person name="Mackey A.J."/>
            <person name="Manning G."/>
            <person name="Martin F."/>
            <person name="Muraguchi H."/>
            <person name="Natvig D.O."/>
            <person name="Palmerini H."/>
            <person name="Ramesh M.A."/>
            <person name="Rehmeyer C.J."/>
            <person name="Roe B.A."/>
            <person name="Shenoy N."/>
            <person name="Stanke M."/>
            <person name="Ter-Hovhannisyan V."/>
            <person name="Tunlid A."/>
            <person name="Velagapudi R."/>
            <person name="Vision T.J."/>
            <person name="Zeng Q."/>
            <person name="Zolan M.E."/>
            <person name="Pukkila P.J."/>
        </authorList>
    </citation>
    <scope>NUCLEOTIDE SEQUENCE [LARGE SCALE GENOMIC DNA]</scope>
    <source>
        <strain evidence="7">Okayama-7 / 130 / ATCC MYA-4618 / FGSC 9003</strain>
    </source>
</reference>
<dbReference type="PROSITE" id="PS51189">
    <property type="entry name" value="FAT"/>
    <property type="match status" value="1"/>
</dbReference>
<dbReference type="GO" id="GO:0006281">
    <property type="term" value="P:DNA repair"/>
    <property type="evidence" value="ECO:0007669"/>
    <property type="project" value="TreeGrafter"/>
</dbReference>
<evidence type="ECO:0000259" key="4">
    <source>
        <dbReference type="PROSITE" id="PS50290"/>
    </source>
</evidence>
<feature type="domain" description="PI3K/PI4K catalytic" evidence="4">
    <location>
        <begin position="2797"/>
        <end position="3129"/>
    </location>
</feature>
<dbReference type="PROSITE" id="PS50290">
    <property type="entry name" value="PI3_4_KINASE_3"/>
    <property type="match status" value="1"/>
</dbReference>
<dbReference type="InterPro" id="IPR050517">
    <property type="entry name" value="DDR_Repair_Kinase"/>
</dbReference>
<dbReference type="InterPro" id="IPR011009">
    <property type="entry name" value="Kinase-like_dom_sf"/>
</dbReference>
<accession>A8NXK6</accession>
<dbReference type="PROSITE" id="PS50005">
    <property type="entry name" value="TPR"/>
    <property type="match status" value="1"/>
</dbReference>
<dbReference type="SUPFAM" id="SSF56112">
    <property type="entry name" value="Protein kinase-like (PK-like)"/>
    <property type="match status" value="1"/>
</dbReference>
<dbReference type="InterPro" id="IPR000403">
    <property type="entry name" value="PI3/4_kinase_cat_dom"/>
</dbReference>
<dbReference type="GeneID" id="6013751"/>
<dbReference type="Pfam" id="PF20206">
    <property type="entry name" value="Tra1_ring"/>
    <property type="match status" value="2"/>
</dbReference>
<dbReference type="RefSeq" id="XP_001837195.2">
    <property type="nucleotide sequence ID" value="XM_001837143.2"/>
</dbReference>
<dbReference type="FunCoup" id="A8NXK6">
    <property type="interactions" value="694"/>
</dbReference>
<dbReference type="InterPro" id="IPR011990">
    <property type="entry name" value="TPR-like_helical_dom_sf"/>
</dbReference>
<organism evidence="6 7">
    <name type="scientific">Coprinopsis cinerea (strain Okayama-7 / 130 / ATCC MYA-4618 / FGSC 9003)</name>
    <name type="common">Inky cap fungus</name>
    <name type="synonym">Hormographiella aspergillata</name>
    <dbReference type="NCBI Taxonomy" id="240176"/>
    <lineage>
        <taxon>Eukaryota</taxon>
        <taxon>Fungi</taxon>
        <taxon>Dikarya</taxon>
        <taxon>Basidiomycota</taxon>
        <taxon>Agaricomycotina</taxon>
        <taxon>Agaricomycetes</taxon>
        <taxon>Agaricomycetidae</taxon>
        <taxon>Agaricales</taxon>
        <taxon>Agaricineae</taxon>
        <taxon>Psathyrellaceae</taxon>
        <taxon>Coprinopsis</taxon>
    </lineage>
</organism>
<evidence type="ECO:0000256" key="1">
    <source>
        <dbReference type="ARBA" id="ARBA00007234"/>
    </source>
</evidence>
<dbReference type="InterPro" id="IPR016024">
    <property type="entry name" value="ARM-type_fold"/>
</dbReference>
<keyword evidence="6" id="KW-0808">Transferase</keyword>
<dbReference type="SMART" id="SM00146">
    <property type="entry name" value="PI3Kc"/>
    <property type="match status" value="1"/>
</dbReference>
<dbReference type="GO" id="GO:0004672">
    <property type="term" value="F:protein kinase activity"/>
    <property type="evidence" value="ECO:0007669"/>
    <property type="project" value="UniProtKB-ARBA"/>
</dbReference>
<dbReference type="eggNOG" id="KOG0889">
    <property type="taxonomic scope" value="Eukaryota"/>
</dbReference>
<dbReference type="InParanoid" id="A8NXK6"/>
<dbReference type="KEGG" id="cci:CC1G_00331"/>
<evidence type="ECO:0000256" key="2">
    <source>
        <dbReference type="PROSITE-ProRule" id="PRU00339"/>
    </source>
</evidence>
<dbReference type="Proteomes" id="UP000001861">
    <property type="component" value="Unassembled WGS sequence"/>
</dbReference>
<feature type="compositionally biased region" description="Pro residues" evidence="3">
    <location>
        <begin position="2638"/>
        <end position="2650"/>
    </location>
</feature>
<dbReference type="GO" id="GO:0035267">
    <property type="term" value="C:NuA4 histone acetyltransferase complex"/>
    <property type="evidence" value="ECO:0007669"/>
    <property type="project" value="TreeGrafter"/>
</dbReference>
<protein>
    <submittedName>
        <fullName evidence="6">Atypical/PIKK/TRRAP protein kinase</fullName>
    </submittedName>
</protein>
<feature type="repeat" description="TPR" evidence="2">
    <location>
        <begin position="2415"/>
        <end position="2448"/>
    </location>
</feature>
<comment type="caution">
    <text evidence="6">The sequence shown here is derived from an EMBL/GenBank/DDBJ whole genome shotgun (WGS) entry which is preliminary data.</text>
</comment>
<dbReference type="OrthoDB" id="5570127at2759"/>
<evidence type="ECO:0000313" key="6">
    <source>
        <dbReference type="EMBL" id="EAU84812.2"/>
    </source>
</evidence>
<dbReference type="HOGENOM" id="CLU_000129_1_0_1"/>
<comment type="similarity">
    <text evidence="1">Belongs to the PI3/PI4-kinase family. TRA1 subfamily.</text>
</comment>
<evidence type="ECO:0000259" key="5">
    <source>
        <dbReference type="PROSITE" id="PS51189"/>
    </source>
</evidence>
<dbReference type="InterPro" id="IPR003151">
    <property type="entry name" value="PIK-rel_kinase_FAT"/>
</dbReference>